<dbReference type="Gene3D" id="2.10.270.20">
    <property type="match status" value="1"/>
</dbReference>
<dbReference type="Pfam" id="PF01473">
    <property type="entry name" value="Choline_bind_1"/>
    <property type="match status" value="3"/>
</dbReference>
<dbReference type="InterPro" id="IPR018337">
    <property type="entry name" value="Cell_wall/Cho-bd_repeat"/>
</dbReference>
<name>A0A9D2K4X3_9FIRM</name>
<dbReference type="AlphaFoldDB" id="A0A9D2K4X3"/>
<dbReference type="Gene3D" id="2.10.270.10">
    <property type="entry name" value="Cholin Binding"/>
    <property type="match status" value="3"/>
</dbReference>
<evidence type="ECO:0000313" key="5">
    <source>
        <dbReference type="Proteomes" id="UP000824101"/>
    </source>
</evidence>
<dbReference type="SUPFAM" id="SSF69360">
    <property type="entry name" value="Cell wall binding repeat"/>
    <property type="match status" value="1"/>
</dbReference>
<evidence type="ECO:0000256" key="3">
    <source>
        <dbReference type="SAM" id="SignalP"/>
    </source>
</evidence>
<keyword evidence="3" id="KW-0732">Signal</keyword>
<protein>
    <recommendedName>
        <fullName evidence="6">Cell wall-binding protein</fullName>
    </recommendedName>
</protein>
<evidence type="ECO:0000256" key="2">
    <source>
        <dbReference type="PROSITE-ProRule" id="PRU00591"/>
    </source>
</evidence>
<dbReference type="PROSITE" id="PS51170">
    <property type="entry name" value="CW"/>
    <property type="match status" value="2"/>
</dbReference>
<feature type="chain" id="PRO_5038934296" description="Cell wall-binding protein" evidence="3">
    <location>
        <begin position="28"/>
        <end position="413"/>
    </location>
</feature>
<dbReference type="EMBL" id="DXBC01000088">
    <property type="protein sequence ID" value="HIZ79280.1"/>
    <property type="molecule type" value="Genomic_DNA"/>
</dbReference>
<evidence type="ECO:0000313" key="4">
    <source>
        <dbReference type="EMBL" id="HIZ79280.1"/>
    </source>
</evidence>
<evidence type="ECO:0008006" key="6">
    <source>
        <dbReference type="Google" id="ProtNLM"/>
    </source>
</evidence>
<dbReference type="Pfam" id="PF19127">
    <property type="entry name" value="Choline_bind_3"/>
    <property type="match status" value="2"/>
</dbReference>
<feature type="signal peptide" evidence="3">
    <location>
        <begin position="1"/>
        <end position="27"/>
    </location>
</feature>
<evidence type="ECO:0000256" key="1">
    <source>
        <dbReference type="ARBA" id="ARBA00022737"/>
    </source>
</evidence>
<reference evidence="4" key="2">
    <citation type="submission" date="2021-04" db="EMBL/GenBank/DDBJ databases">
        <authorList>
            <person name="Gilroy R."/>
        </authorList>
    </citation>
    <scope>NUCLEOTIDE SEQUENCE</scope>
    <source>
        <strain evidence="4">ChiBcec1-1093</strain>
    </source>
</reference>
<organism evidence="4 5">
    <name type="scientific">Candidatus Lachnoclostridium stercorigallinarum</name>
    <dbReference type="NCBI Taxonomy" id="2838634"/>
    <lineage>
        <taxon>Bacteria</taxon>
        <taxon>Bacillati</taxon>
        <taxon>Bacillota</taxon>
        <taxon>Clostridia</taxon>
        <taxon>Lachnospirales</taxon>
        <taxon>Lachnospiraceae</taxon>
    </lineage>
</organism>
<feature type="repeat" description="Cell wall-binding" evidence="2">
    <location>
        <begin position="27"/>
        <end position="46"/>
    </location>
</feature>
<gene>
    <name evidence="4" type="ORF">IAA17_05785</name>
</gene>
<reference evidence="4" key="1">
    <citation type="journal article" date="2021" name="PeerJ">
        <title>Extensive microbial diversity within the chicken gut microbiome revealed by metagenomics and culture.</title>
        <authorList>
            <person name="Gilroy R."/>
            <person name="Ravi A."/>
            <person name="Getino M."/>
            <person name="Pursley I."/>
            <person name="Horton D.L."/>
            <person name="Alikhan N.F."/>
            <person name="Baker D."/>
            <person name="Gharbi K."/>
            <person name="Hall N."/>
            <person name="Watson M."/>
            <person name="Adriaenssens E.M."/>
            <person name="Foster-Nyarko E."/>
            <person name="Jarju S."/>
            <person name="Secka A."/>
            <person name="Antonio M."/>
            <person name="Oren A."/>
            <person name="Chaudhuri R.R."/>
            <person name="La Ragione R."/>
            <person name="Hildebrand F."/>
            <person name="Pallen M.J."/>
        </authorList>
    </citation>
    <scope>NUCLEOTIDE SEQUENCE</scope>
    <source>
        <strain evidence="4">ChiBcec1-1093</strain>
    </source>
</reference>
<feature type="repeat" description="Cell wall-binding" evidence="2">
    <location>
        <begin position="154"/>
        <end position="182"/>
    </location>
</feature>
<comment type="caution">
    <text evidence="4">The sequence shown here is derived from an EMBL/GenBank/DDBJ whole genome shotgun (WGS) entry which is preliminary data.</text>
</comment>
<dbReference type="Gene3D" id="2.20.120.10">
    <property type="entry name" value="Multimodular pneumococcal cell wall endolysin, domain 3"/>
    <property type="match status" value="1"/>
</dbReference>
<proteinExistence type="predicted"/>
<dbReference type="Proteomes" id="UP000824101">
    <property type="component" value="Unassembled WGS sequence"/>
</dbReference>
<sequence>MKRKHKILAVVACAAMLSAGAVVTAHAGTWSQSGGQWYYYNDSGSMVYGQWVLDKGVYYYIDYDGTMAVNRLIDDTYYVNESGVMLTNSWRLIQDDPWTAESHWYYFGSNGQAYEDGWKTIDGVRYHFSGKQMDTGWLDDGENTYYLNASGAMVTGWQYLYSDRADDWSDQNWYYFSSTGRMSSSREQTINGADYVFDRYGRMLTGWVDAENFTSSYYDNVTDDVNRLVYCEASGAAASGWRYLLTPDESDENWYYFRNGRAYTASYRTTALNDRYGVARIDNKIYCFTDRGRMVTGELELSDGRNYYFDDSGAMVTGRVEIDGETYFFDKTGSLGNIGAGYTGVKDGYLYDNGVLVRAEDGLRYEVVTVDGKDYLVNESGKVKTGGTATDADGNKYEVDENDGGGYTIKRIN</sequence>
<keyword evidence="1" id="KW-0677">Repeat</keyword>
<accession>A0A9D2K4X3</accession>